<organism evidence="2 3">
    <name type="scientific">Pantoea rodasii</name>
    <dbReference type="NCBI Taxonomy" id="1076549"/>
    <lineage>
        <taxon>Bacteria</taxon>
        <taxon>Pseudomonadati</taxon>
        <taxon>Pseudomonadota</taxon>
        <taxon>Gammaproteobacteria</taxon>
        <taxon>Enterobacterales</taxon>
        <taxon>Erwiniaceae</taxon>
        <taxon>Pantoea</taxon>
    </lineage>
</organism>
<dbReference type="AlphaFoldDB" id="A0A0B1REU2"/>
<dbReference type="PROSITE" id="PS51257">
    <property type="entry name" value="PROKAR_LIPOPROTEIN"/>
    <property type="match status" value="1"/>
</dbReference>
<dbReference type="Proteomes" id="UP000030853">
    <property type="component" value="Unassembled WGS sequence"/>
</dbReference>
<evidence type="ECO:0000313" key="2">
    <source>
        <dbReference type="EMBL" id="KHJ69615.1"/>
    </source>
</evidence>
<dbReference type="InterPro" id="IPR021957">
    <property type="entry name" value="DUF3574"/>
</dbReference>
<gene>
    <name evidence="2" type="ORF">QU24_02585</name>
</gene>
<reference evidence="2 3" key="1">
    <citation type="submission" date="2014-11" db="EMBL/GenBank/DDBJ databases">
        <title>Genome sequencing of Pantoea rodasii ND03.</title>
        <authorList>
            <person name="Muhamad Yunos N.Y."/>
            <person name="Chan K.-G."/>
        </authorList>
    </citation>
    <scope>NUCLEOTIDE SEQUENCE [LARGE SCALE GENOMIC DNA]</scope>
    <source>
        <strain evidence="2 3">ND03</strain>
    </source>
</reference>
<evidence type="ECO:0008006" key="4">
    <source>
        <dbReference type="Google" id="ProtNLM"/>
    </source>
</evidence>
<comment type="caution">
    <text evidence="2">The sequence shown here is derived from an EMBL/GenBank/DDBJ whole genome shotgun (WGS) entry which is preliminary data.</text>
</comment>
<proteinExistence type="predicted"/>
<sequence>MLNKLAIPLVLVLSLAGCQAPSTSHEQIPPNTAPVAVCGSGDIMMQTTLWFGMNKPKGGTVSSSEWQQFVDNDVTPRFKDGLSVYDGKGQWLGEGGKLARENSKALMLIHQPDRSSSESINTLRDIYKKRFDQESVMRVDALVCVAF</sequence>
<dbReference type="EMBL" id="JTJJ01000012">
    <property type="protein sequence ID" value="KHJ69615.1"/>
    <property type="molecule type" value="Genomic_DNA"/>
</dbReference>
<dbReference type="RefSeq" id="WP_039328138.1">
    <property type="nucleotide sequence ID" value="NZ_JTJJ01000012.1"/>
</dbReference>
<evidence type="ECO:0000256" key="1">
    <source>
        <dbReference type="SAM" id="SignalP"/>
    </source>
</evidence>
<protein>
    <recommendedName>
        <fullName evidence="4">DUF3574 domain-containing protein</fullName>
    </recommendedName>
</protein>
<accession>A0A0B1REU2</accession>
<name>A0A0B1REU2_9GAMM</name>
<evidence type="ECO:0000313" key="3">
    <source>
        <dbReference type="Proteomes" id="UP000030853"/>
    </source>
</evidence>
<keyword evidence="1" id="KW-0732">Signal</keyword>
<feature type="chain" id="PRO_5002060241" description="DUF3574 domain-containing protein" evidence="1">
    <location>
        <begin position="21"/>
        <end position="147"/>
    </location>
</feature>
<feature type="signal peptide" evidence="1">
    <location>
        <begin position="1"/>
        <end position="20"/>
    </location>
</feature>
<dbReference type="Pfam" id="PF12098">
    <property type="entry name" value="DUF3574"/>
    <property type="match status" value="1"/>
</dbReference>